<evidence type="ECO:0000313" key="3">
    <source>
        <dbReference type="Proteomes" id="UP000266272"/>
    </source>
</evidence>
<organism evidence="2 3">
    <name type="scientific">Trichoderma arundinaceum</name>
    <dbReference type="NCBI Taxonomy" id="490622"/>
    <lineage>
        <taxon>Eukaryota</taxon>
        <taxon>Fungi</taxon>
        <taxon>Dikarya</taxon>
        <taxon>Ascomycota</taxon>
        <taxon>Pezizomycotina</taxon>
        <taxon>Sordariomycetes</taxon>
        <taxon>Hypocreomycetidae</taxon>
        <taxon>Hypocreales</taxon>
        <taxon>Hypocreaceae</taxon>
        <taxon>Trichoderma</taxon>
    </lineage>
</organism>
<name>A0A395N7E7_TRIAR</name>
<dbReference type="AlphaFoldDB" id="A0A395N7E7"/>
<evidence type="ECO:0000313" key="2">
    <source>
        <dbReference type="EMBL" id="RFU71814.1"/>
    </source>
</evidence>
<feature type="region of interest" description="Disordered" evidence="1">
    <location>
        <begin position="148"/>
        <end position="243"/>
    </location>
</feature>
<comment type="caution">
    <text evidence="2">The sequence shown here is derived from an EMBL/GenBank/DDBJ whole genome shotgun (WGS) entry which is preliminary data.</text>
</comment>
<dbReference type="STRING" id="490622.A0A395N7E7"/>
<evidence type="ECO:0000256" key="1">
    <source>
        <dbReference type="SAM" id="MobiDB-lite"/>
    </source>
</evidence>
<accession>A0A395N7E7</accession>
<dbReference type="EMBL" id="PXOA01001202">
    <property type="protein sequence ID" value="RFU71814.1"/>
    <property type="molecule type" value="Genomic_DNA"/>
</dbReference>
<feature type="compositionally biased region" description="Pro residues" evidence="1">
    <location>
        <begin position="215"/>
        <end position="237"/>
    </location>
</feature>
<feature type="compositionally biased region" description="Polar residues" evidence="1">
    <location>
        <begin position="152"/>
        <end position="177"/>
    </location>
</feature>
<dbReference type="Proteomes" id="UP000266272">
    <property type="component" value="Unassembled WGS sequence"/>
</dbReference>
<sequence>MPLPTDAYLFAFGLTTPPVSASLQSLVLSHLEQAAHNAQAATSDDASSAAPPPSEACPASSPDFAALVTEMGDYFARTAMIWSSLIDRLIKGPHIDHVTLQILEQSRADTRVADLSASASIDVTLGRLRDMRDLAAQYSQEIQAVWKHGRRTTSYATRPRTSLSSHDADPSMTSSGPQPAAEGQERPQRPAKRRKKLQGAGTGPREGVAARAVPSPLPPLPPLPSPHPPLPSLPLLPPTLSLTLPPILPQLLARFDVLQQWQGLGNDEDDEEEEEEE</sequence>
<dbReference type="OrthoDB" id="4826573at2759"/>
<feature type="non-terminal residue" evidence="2">
    <location>
        <position position="277"/>
    </location>
</feature>
<feature type="compositionally biased region" description="Low complexity" evidence="1">
    <location>
        <begin position="38"/>
        <end position="49"/>
    </location>
</feature>
<feature type="region of interest" description="Disordered" evidence="1">
    <location>
        <begin position="38"/>
        <end position="57"/>
    </location>
</feature>
<gene>
    <name evidence="2" type="ORF">TARUN_10448</name>
</gene>
<reference evidence="2 3" key="1">
    <citation type="journal article" date="2018" name="PLoS Pathog.">
        <title>Evolution of structural diversity of trichothecenes, a family of toxins produced by plant pathogenic and entomopathogenic fungi.</title>
        <authorList>
            <person name="Proctor R.H."/>
            <person name="McCormick S.P."/>
            <person name="Kim H.S."/>
            <person name="Cardoza R.E."/>
            <person name="Stanley A.M."/>
            <person name="Lindo L."/>
            <person name="Kelly A."/>
            <person name="Brown D.W."/>
            <person name="Lee T."/>
            <person name="Vaughan M.M."/>
            <person name="Alexander N.J."/>
            <person name="Busman M."/>
            <person name="Gutierrez S."/>
        </authorList>
    </citation>
    <scope>NUCLEOTIDE SEQUENCE [LARGE SCALE GENOMIC DNA]</scope>
    <source>
        <strain evidence="2 3">IBT 40837</strain>
    </source>
</reference>
<protein>
    <submittedName>
        <fullName evidence="2">Uncharacterized protein</fullName>
    </submittedName>
</protein>
<proteinExistence type="predicted"/>
<keyword evidence="3" id="KW-1185">Reference proteome</keyword>